<dbReference type="PROSITE" id="PS51257">
    <property type="entry name" value="PROKAR_LIPOPROTEIN"/>
    <property type="match status" value="1"/>
</dbReference>
<sequence>MRRRRFIVGMISLSTVSSGCLWLDSSEVSDDSSTTRTPNGSKSTQLNVLRVEQRTPVSDGSFTETERSTPLEANAFISMYEEILRSKDLQVEWASNVREETIEVLYPADDSNHEQLMNVFADAFIELTRRTGGSGWDMRFVVGTSGNVWYKWELTDDIAREYLHGQLSHEALLETIDKPDETTGRPQSETEPGTRGSNADTDESEDGADRDDGMDEGSDGEGEGNGDSDSGSVASGFAVRIRYEREWSGVVGGDEQTKSVDGTGMETIAIEDDHPVVISANAQKLDDSSETLTVQILEDGEVRKDVSTDAEYGVASVSYTP</sequence>
<dbReference type="EMBL" id="CP096019">
    <property type="protein sequence ID" value="UPM41905.1"/>
    <property type="molecule type" value="Genomic_DNA"/>
</dbReference>
<feature type="compositionally biased region" description="Basic and acidic residues" evidence="1">
    <location>
        <begin position="174"/>
        <end position="183"/>
    </location>
</feature>
<gene>
    <name evidence="2" type="ORF">MW046_07950</name>
</gene>
<feature type="compositionally biased region" description="Acidic residues" evidence="1">
    <location>
        <begin position="200"/>
        <end position="226"/>
    </location>
</feature>
<dbReference type="AlphaFoldDB" id="A0A8T9ZYV2"/>
<feature type="compositionally biased region" description="Polar residues" evidence="1">
    <location>
        <begin position="184"/>
        <end position="199"/>
    </location>
</feature>
<dbReference type="Proteomes" id="UP000831768">
    <property type="component" value="Chromosome"/>
</dbReference>
<evidence type="ECO:0000313" key="3">
    <source>
        <dbReference type="Proteomes" id="UP000831768"/>
    </source>
</evidence>
<organism evidence="2 3">
    <name type="scientific">Halocatena salina</name>
    <dbReference type="NCBI Taxonomy" id="2934340"/>
    <lineage>
        <taxon>Archaea</taxon>
        <taxon>Methanobacteriati</taxon>
        <taxon>Methanobacteriota</taxon>
        <taxon>Stenosarchaea group</taxon>
        <taxon>Halobacteria</taxon>
        <taxon>Halobacteriales</taxon>
        <taxon>Natronomonadaceae</taxon>
        <taxon>Halocatena</taxon>
    </lineage>
</organism>
<keyword evidence="3" id="KW-1185">Reference proteome</keyword>
<dbReference type="GeneID" id="71927971"/>
<reference evidence="2" key="1">
    <citation type="submission" date="2022-04" db="EMBL/GenBank/DDBJ databases">
        <title>Halocatena sp. nov., isolated from a salt lake.</title>
        <authorList>
            <person name="Cui H.-L."/>
        </authorList>
    </citation>
    <scope>NUCLEOTIDE SEQUENCE</scope>
    <source>
        <strain evidence="2">AD-1</strain>
    </source>
</reference>
<dbReference type="KEGG" id="haad:MW046_07950"/>
<feature type="region of interest" description="Disordered" evidence="1">
    <location>
        <begin position="174"/>
        <end position="233"/>
    </location>
</feature>
<evidence type="ECO:0008006" key="4">
    <source>
        <dbReference type="Google" id="ProtNLM"/>
    </source>
</evidence>
<dbReference type="RefSeq" id="WP_247992584.1">
    <property type="nucleotide sequence ID" value="NZ_CP096019.1"/>
</dbReference>
<evidence type="ECO:0000256" key="1">
    <source>
        <dbReference type="SAM" id="MobiDB-lite"/>
    </source>
</evidence>
<accession>A0A8T9ZYV2</accession>
<evidence type="ECO:0000313" key="2">
    <source>
        <dbReference type="EMBL" id="UPM41905.1"/>
    </source>
</evidence>
<protein>
    <recommendedName>
        <fullName evidence="4">Lipoprotein</fullName>
    </recommendedName>
</protein>
<name>A0A8T9ZYV2_9EURY</name>
<proteinExistence type="predicted"/>